<sequence length="492" mass="57531">MEAGFVPMDDASDEYRDRYLAQFYYPYLSCKNIDAFDKSGLVIWVELSDYSKLSILNLMGYQDKARYLLDHPHKYLNTAFNFYEAYGDKILTQKEYFKYKTSLKYQEEIIAAENSVEDLFKCYAKIEDKRIAIQNIEILLSENPCNKWLWHSYFEYTKNDLPKAYLDILERYTKFFISETDVRELYEQEKKRIESMPNFAEMKSLPHFLIKQQKTTLSKNDKKRIFSTTFKSYHPQSFSFPMPIIRYLLVQANPRQKNLLFETCKHLFLLSPTPICCNITFSSTRSTHNCIHGQSLRLSRSPPTTCQNLFLTKTLTIDSLKYPKTLTQIISRISQCHIWSLDVVGQIVSWKNLKFLLQADTVKRFSFVHGKIVTDAENQDLIPIEDVIEALPCANSIRLNSAAFTQNTFEKLAALNSRQCQFKFFEIGNVDCSFNFADFEKFVKVHFEAKAEINLVVESNRKSKAFENITKLAKNLLESWTPKETKPDITVV</sequence>
<evidence type="ECO:0000313" key="2">
    <source>
        <dbReference type="WBParaSite" id="ES5_v2.g10614.t1"/>
    </source>
</evidence>
<evidence type="ECO:0000313" key="1">
    <source>
        <dbReference type="Proteomes" id="UP000887579"/>
    </source>
</evidence>
<accession>A0AC34F0S3</accession>
<reference evidence="2" key="1">
    <citation type="submission" date="2022-11" db="UniProtKB">
        <authorList>
            <consortium name="WormBaseParasite"/>
        </authorList>
    </citation>
    <scope>IDENTIFICATION</scope>
</reference>
<organism evidence="1 2">
    <name type="scientific">Panagrolaimus sp. ES5</name>
    <dbReference type="NCBI Taxonomy" id="591445"/>
    <lineage>
        <taxon>Eukaryota</taxon>
        <taxon>Metazoa</taxon>
        <taxon>Ecdysozoa</taxon>
        <taxon>Nematoda</taxon>
        <taxon>Chromadorea</taxon>
        <taxon>Rhabditida</taxon>
        <taxon>Tylenchina</taxon>
        <taxon>Panagrolaimomorpha</taxon>
        <taxon>Panagrolaimoidea</taxon>
        <taxon>Panagrolaimidae</taxon>
        <taxon>Panagrolaimus</taxon>
    </lineage>
</organism>
<protein>
    <submittedName>
        <fullName evidence="2">Uncharacterized protein</fullName>
    </submittedName>
</protein>
<proteinExistence type="predicted"/>
<dbReference type="Proteomes" id="UP000887579">
    <property type="component" value="Unplaced"/>
</dbReference>
<name>A0AC34F0S3_9BILA</name>
<dbReference type="WBParaSite" id="ES5_v2.g10614.t1">
    <property type="protein sequence ID" value="ES5_v2.g10614.t1"/>
    <property type="gene ID" value="ES5_v2.g10614"/>
</dbReference>